<sequence>MRSLLAMLSDVFYLPHCITIMQPPGPYFFALQWRFFGLAKILSTCESFVKMKSFFMIQYLV</sequence>
<dbReference type="EMBL" id="AP019376">
    <property type="protein sequence ID" value="BBH88907.1"/>
    <property type="molecule type" value="Genomic_DNA"/>
</dbReference>
<gene>
    <name evidence="1" type="ORF">KTC_36580</name>
</gene>
<proteinExistence type="predicted"/>
<evidence type="ECO:0000313" key="1">
    <source>
        <dbReference type="EMBL" id="BBH88907.1"/>
    </source>
</evidence>
<accession>A0A455SKI9</accession>
<name>A0A455SKI9_9CHLR</name>
<reference evidence="1" key="1">
    <citation type="submission" date="2018-12" db="EMBL/GenBank/DDBJ databases">
        <title>Novel natural products biosynthetic potential of the class Ktedonobacteria.</title>
        <authorList>
            <person name="Zheng Y."/>
            <person name="Saitou A."/>
            <person name="Wang C.M."/>
            <person name="Toyoda A."/>
            <person name="Minakuchi Y."/>
            <person name="Sekiguchi Y."/>
            <person name="Ueda K."/>
            <person name="Takano H."/>
            <person name="Sakai Y."/>
            <person name="Yokota A."/>
            <person name="Yabe S."/>
        </authorList>
    </citation>
    <scope>NUCLEOTIDE SEQUENCE</scope>
    <source>
        <strain evidence="1">COM3</strain>
    </source>
</reference>
<dbReference type="AlphaFoldDB" id="A0A455SKI9"/>
<organism evidence="1">
    <name type="scientific">Thermosporothrix sp. COM3</name>
    <dbReference type="NCBI Taxonomy" id="2490863"/>
    <lineage>
        <taxon>Bacteria</taxon>
        <taxon>Bacillati</taxon>
        <taxon>Chloroflexota</taxon>
        <taxon>Ktedonobacteria</taxon>
        <taxon>Ktedonobacterales</taxon>
        <taxon>Thermosporotrichaceae</taxon>
        <taxon>Thermosporothrix</taxon>
    </lineage>
</organism>
<protein>
    <submittedName>
        <fullName evidence="1">Uncharacterized protein</fullName>
    </submittedName>
</protein>